<gene>
    <name evidence="2" type="ORF">ES724_10120</name>
</gene>
<name>A0A5C6ZWD9_9FLAO</name>
<proteinExistence type="predicted"/>
<dbReference type="Pfam" id="PF00561">
    <property type="entry name" value="Abhydrolase_1"/>
    <property type="match status" value="1"/>
</dbReference>
<dbReference type="Proteomes" id="UP000321367">
    <property type="component" value="Unassembled WGS sequence"/>
</dbReference>
<dbReference type="InterPro" id="IPR000073">
    <property type="entry name" value="AB_hydrolase_1"/>
</dbReference>
<dbReference type="RefSeq" id="WP_146932635.1">
    <property type="nucleotide sequence ID" value="NZ_CBCSHZ010000013.1"/>
</dbReference>
<evidence type="ECO:0000313" key="2">
    <source>
        <dbReference type="EMBL" id="TXD93558.1"/>
    </source>
</evidence>
<dbReference type="AlphaFoldDB" id="A0A5C6ZWD9"/>
<accession>A0A5C6ZWD9</accession>
<evidence type="ECO:0000259" key="1">
    <source>
        <dbReference type="Pfam" id="PF00561"/>
    </source>
</evidence>
<protein>
    <submittedName>
        <fullName evidence="2">Alpha/beta fold hydrolase</fullName>
    </submittedName>
</protein>
<organism evidence="2 3">
    <name type="scientific">Gillisia hiemivivida</name>
    <dbReference type="NCBI Taxonomy" id="291190"/>
    <lineage>
        <taxon>Bacteria</taxon>
        <taxon>Pseudomonadati</taxon>
        <taxon>Bacteroidota</taxon>
        <taxon>Flavobacteriia</taxon>
        <taxon>Flavobacteriales</taxon>
        <taxon>Flavobacteriaceae</taxon>
        <taxon>Gillisia</taxon>
    </lineage>
</organism>
<keyword evidence="3" id="KW-1185">Reference proteome</keyword>
<dbReference type="Gene3D" id="3.40.50.1820">
    <property type="entry name" value="alpha/beta hydrolase"/>
    <property type="match status" value="1"/>
</dbReference>
<dbReference type="SUPFAM" id="SSF53474">
    <property type="entry name" value="alpha/beta-Hydrolases"/>
    <property type="match status" value="1"/>
</dbReference>
<reference evidence="2 3" key="1">
    <citation type="submission" date="2019-08" db="EMBL/GenBank/DDBJ databases">
        <title>Genome sequence of Gillisia hiemivivida IC154 (type strain).</title>
        <authorList>
            <person name="Bowman J.P."/>
        </authorList>
    </citation>
    <scope>NUCLEOTIDE SEQUENCE [LARGE SCALE GENOMIC DNA]</scope>
    <source>
        <strain evidence="2 3">IC154</strain>
    </source>
</reference>
<dbReference type="OrthoDB" id="252464at2"/>
<feature type="domain" description="AB hydrolase-1" evidence="1">
    <location>
        <begin position="16"/>
        <end position="126"/>
    </location>
</feature>
<dbReference type="PANTHER" id="PTHR43798">
    <property type="entry name" value="MONOACYLGLYCEROL LIPASE"/>
    <property type="match status" value="1"/>
</dbReference>
<dbReference type="PRINTS" id="PR00111">
    <property type="entry name" value="ABHYDROLASE"/>
</dbReference>
<evidence type="ECO:0000313" key="3">
    <source>
        <dbReference type="Proteomes" id="UP000321367"/>
    </source>
</evidence>
<sequence length="253" mass="28393">MYKNTPLFYSSKGTGNPLVLLHGFLESSSIWDPFIDKLSEKRQVITIDLPGHGKSGNFGETHSMDLMAEAVLNILQKLEVKEVTLVGHSMGGYVSLAFCKKFLIMTKGLVLLNSTPESDNEERRKNRDRAIKILRKSKNSYINMAISNLVSVKNRELFPEELEKLKKEALSFSEEGIIAALKGMKIRTDETSTLTLYNGPKYIVAGVNDSILNFSDVEIVADKTNCIFLPLSGGHLSFIENKSELEKFMYFID</sequence>
<keyword evidence="2" id="KW-0378">Hydrolase</keyword>
<dbReference type="InterPro" id="IPR050266">
    <property type="entry name" value="AB_hydrolase_sf"/>
</dbReference>
<dbReference type="InterPro" id="IPR029058">
    <property type="entry name" value="AB_hydrolase_fold"/>
</dbReference>
<comment type="caution">
    <text evidence="2">The sequence shown here is derived from an EMBL/GenBank/DDBJ whole genome shotgun (WGS) entry which is preliminary data.</text>
</comment>
<dbReference type="EMBL" id="VORY01000010">
    <property type="protein sequence ID" value="TXD93558.1"/>
    <property type="molecule type" value="Genomic_DNA"/>
</dbReference>
<dbReference type="GO" id="GO:0016787">
    <property type="term" value="F:hydrolase activity"/>
    <property type="evidence" value="ECO:0007669"/>
    <property type="project" value="UniProtKB-KW"/>
</dbReference>